<name>A0A426TZX3_9CHLR</name>
<dbReference type="PANTHER" id="PTHR34504:SF4">
    <property type="entry name" value="ANTITOXIN HICB"/>
    <property type="match status" value="1"/>
</dbReference>
<reference evidence="2 3" key="1">
    <citation type="submission" date="2018-12" db="EMBL/GenBank/DDBJ databases">
        <title>Genome Sequence of Candidatus Viridilinea halotolerans isolated from saline sulfide-rich spring.</title>
        <authorList>
            <person name="Grouzdev D.S."/>
            <person name="Burganskaya E.I."/>
            <person name="Krutkina M.S."/>
            <person name="Sukhacheva M.V."/>
            <person name="Gorlenko V.M."/>
        </authorList>
    </citation>
    <scope>NUCLEOTIDE SEQUENCE [LARGE SCALE GENOMIC DNA]</scope>
    <source>
        <strain evidence="2">Chok-6</strain>
    </source>
</reference>
<dbReference type="AlphaFoldDB" id="A0A426TZX3"/>
<dbReference type="InterPro" id="IPR049389">
    <property type="entry name" value="TTHA0281-like"/>
</dbReference>
<dbReference type="SUPFAM" id="SSF143100">
    <property type="entry name" value="TTHA1013/TTHA0281-like"/>
    <property type="match status" value="1"/>
</dbReference>
<dbReference type="InterPro" id="IPR035069">
    <property type="entry name" value="TTHA1013/TTHA0281-like"/>
</dbReference>
<comment type="caution">
    <text evidence="2">The sequence shown here is derived from an EMBL/GenBank/DDBJ whole genome shotgun (WGS) entry which is preliminary data.</text>
</comment>
<proteinExistence type="predicted"/>
<sequence>MNLTAVYVQDGEWIAAMIEEFPGIHSQGKTLEEARENLRDALQLMIKTHQEELQHELAEKSIVQREVFEPAPHTARGTSAALLASIEPWVGDDQRACLELVYATRTPIEVK</sequence>
<dbReference type="Gene3D" id="3.30.160.250">
    <property type="match status" value="1"/>
</dbReference>
<dbReference type="Proteomes" id="UP000280307">
    <property type="component" value="Unassembled WGS sequence"/>
</dbReference>
<dbReference type="InterPro" id="IPR051404">
    <property type="entry name" value="TA_system_antitoxin"/>
</dbReference>
<feature type="coiled-coil region" evidence="1">
    <location>
        <begin position="31"/>
        <end position="66"/>
    </location>
</feature>
<evidence type="ECO:0000256" key="1">
    <source>
        <dbReference type="SAM" id="Coils"/>
    </source>
</evidence>
<dbReference type="EMBL" id="RSAS01000418">
    <property type="protein sequence ID" value="RRR71996.1"/>
    <property type="molecule type" value="Genomic_DNA"/>
</dbReference>
<dbReference type="Pfam" id="PF21748">
    <property type="entry name" value="UPF0150"/>
    <property type="match status" value="1"/>
</dbReference>
<organism evidence="2 3">
    <name type="scientific">Candidatus Viridilinea halotolerans</name>
    <dbReference type="NCBI Taxonomy" id="2491704"/>
    <lineage>
        <taxon>Bacteria</taxon>
        <taxon>Bacillati</taxon>
        <taxon>Chloroflexota</taxon>
        <taxon>Chloroflexia</taxon>
        <taxon>Chloroflexales</taxon>
        <taxon>Chloroflexineae</taxon>
        <taxon>Oscillochloridaceae</taxon>
        <taxon>Candidatus Viridilinea</taxon>
    </lineage>
</organism>
<accession>A0A426TZX3</accession>
<evidence type="ECO:0000313" key="2">
    <source>
        <dbReference type="EMBL" id="RRR71996.1"/>
    </source>
</evidence>
<protein>
    <submittedName>
        <fullName evidence="2">Type II toxin-antitoxin system HicB family antitoxin</fullName>
    </submittedName>
</protein>
<gene>
    <name evidence="2" type="ORF">EI684_10765</name>
</gene>
<dbReference type="PANTHER" id="PTHR34504">
    <property type="entry name" value="ANTITOXIN HICB"/>
    <property type="match status" value="1"/>
</dbReference>
<evidence type="ECO:0000313" key="3">
    <source>
        <dbReference type="Proteomes" id="UP000280307"/>
    </source>
</evidence>
<keyword evidence="1" id="KW-0175">Coiled coil</keyword>